<dbReference type="Pfam" id="PF12833">
    <property type="entry name" value="HTH_18"/>
    <property type="match status" value="1"/>
</dbReference>
<dbReference type="EMBL" id="JAGYPG010000001">
    <property type="protein sequence ID" value="MBS4194257.1"/>
    <property type="molecule type" value="Genomic_DNA"/>
</dbReference>
<dbReference type="InterPro" id="IPR009057">
    <property type="entry name" value="Homeodomain-like_sf"/>
</dbReference>
<sequence length="294" mass="33716">MVTNDVVNVGLLSSLKPTVNFANKMTAEAGQVWGPRTISDCQLIFVESGKATLSIGDSIFSIGAGECVFYGANTPHKLVSSNRNPFTFMSIHFDWNRESSEPIHPIHGIQECQLSERFTIYKIRIDDHREINFPHYFINPNIEGLFSHIVREYRYEEPGYTFILRGLVVQLLTLIIRNELNGDLSLGEKRKIAPSLELIRKQPEKNWTIHELADICGYHPTYFTSIFKESMGCTPKQFLINERIRKAKHLLLEAKTVEEVSIKLGYTSIHYFCRNFKLITGLTPTEYKLQSLEL</sequence>
<comment type="caution">
    <text evidence="5">The sequence shown here is derived from an EMBL/GenBank/DDBJ whole genome shotgun (WGS) entry which is preliminary data.</text>
</comment>
<feature type="domain" description="HTH araC/xylS-type" evidence="4">
    <location>
        <begin position="193"/>
        <end position="290"/>
    </location>
</feature>
<dbReference type="GO" id="GO:0003700">
    <property type="term" value="F:DNA-binding transcription factor activity"/>
    <property type="evidence" value="ECO:0007669"/>
    <property type="project" value="InterPro"/>
</dbReference>
<keyword evidence="3" id="KW-0804">Transcription</keyword>
<dbReference type="PROSITE" id="PS00041">
    <property type="entry name" value="HTH_ARAC_FAMILY_1"/>
    <property type="match status" value="1"/>
</dbReference>
<evidence type="ECO:0000256" key="2">
    <source>
        <dbReference type="ARBA" id="ARBA00023125"/>
    </source>
</evidence>
<name>A0A942TDH1_9BACI</name>
<protein>
    <submittedName>
        <fullName evidence="5">AraC family transcriptional regulator</fullName>
    </submittedName>
</protein>
<dbReference type="AlphaFoldDB" id="A0A942TDH1"/>
<dbReference type="PRINTS" id="PR00032">
    <property type="entry name" value="HTHARAC"/>
</dbReference>
<keyword evidence="1" id="KW-0805">Transcription regulation</keyword>
<dbReference type="InterPro" id="IPR014710">
    <property type="entry name" value="RmlC-like_jellyroll"/>
</dbReference>
<accession>A0A942TDH1</accession>
<dbReference type="PROSITE" id="PS01124">
    <property type="entry name" value="HTH_ARAC_FAMILY_2"/>
    <property type="match status" value="1"/>
</dbReference>
<gene>
    <name evidence="5" type="ORF">KHA97_04095</name>
</gene>
<dbReference type="PANTHER" id="PTHR43280:SF11">
    <property type="entry name" value="RCS-SPECIFIC HTH-TYPE TRANSCRIPTIONAL ACTIVATOR RCLR"/>
    <property type="match status" value="1"/>
</dbReference>
<dbReference type="SUPFAM" id="SSF51215">
    <property type="entry name" value="Regulatory protein AraC"/>
    <property type="match status" value="1"/>
</dbReference>
<evidence type="ECO:0000256" key="1">
    <source>
        <dbReference type="ARBA" id="ARBA00023015"/>
    </source>
</evidence>
<dbReference type="SUPFAM" id="SSF46689">
    <property type="entry name" value="Homeodomain-like"/>
    <property type="match status" value="2"/>
</dbReference>
<keyword evidence="6" id="KW-1185">Reference proteome</keyword>
<organism evidence="5 6">
    <name type="scientific">Lederbergia citri</name>
    <dbReference type="NCBI Taxonomy" id="2833580"/>
    <lineage>
        <taxon>Bacteria</taxon>
        <taxon>Bacillati</taxon>
        <taxon>Bacillota</taxon>
        <taxon>Bacilli</taxon>
        <taxon>Bacillales</taxon>
        <taxon>Bacillaceae</taxon>
        <taxon>Lederbergia</taxon>
    </lineage>
</organism>
<dbReference type="RefSeq" id="WP_213123455.1">
    <property type="nucleotide sequence ID" value="NZ_JAGYPG010000001.1"/>
</dbReference>
<evidence type="ECO:0000259" key="4">
    <source>
        <dbReference type="PROSITE" id="PS01124"/>
    </source>
</evidence>
<evidence type="ECO:0000313" key="5">
    <source>
        <dbReference type="EMBL" id="MBS4194257.1"/>
    </source>
</evidence>
<dbReference type="Gene3D" id="2.60.120.10">
    <property type="entry name" value="Jelly Rolls"/>
    <property type="match status" value="1"/>
</dbReference>
<evidence type="ECO:0000313" key="6">
    <source>
        <dbReference type="Proteomes" id="UP000681414"/>
    </source>
</evidence>
<dbReference type="InterPro" id="IPR018060">
    <property type="entry name" value="HTH_AraC"/>
</dbReference>
<dbReference type="Gene3D" id="1.10.10.60">
    <property type="entry name" value="Homeodomain-like"/>
    <property type="match status" value="2"/>
</dbReference>
<dbReference type="SMART" id="SM00342">
    <property type="entry name" value="HTH_ARAC"/>
    <property type="match status" value="1"/>
</dbReference>
<dbReference type="InterPro" id="IPR003313">
    <property type="entry name" value="AraC-bd"/>
</dbReference>
<dbReference type="InterPro" id="IPR020449">
    <property type="entry name" value="Tscrpt_reg_AraC-type_HTH"/>
</dbReference>
<dbReference type="InterPro" id="IPR037923">
    <property type="entry name" value="HTH-like"/>
</dbReference>
<dbReference type="PANTHER" id="PTHR43280">
    <property type="entry name" value="ARAC-FAMILY TRANSCRIPTIONAL REGULATOR"/>
    <property type="match status" value="1"/>
</dbReference>
<dbReference type="GO" id="GO:0043565">
    <property type="term" value="F:sequence-specific DNA binding"/>
    <property type="evidence" value="ECO:0007669"/>
    <property type="project" value="InterPro"/>
</dbReference>
<dbReference type="InterPro" id="IPR018062">
    <property type="entry name" value="HTH_AraC-typ_CS"/>
</dbReference>
<reference evidence="5 6" key="1">
    <citation type="submission" date="2021-05" db="EMBL/GenBank/DDBJ databases">
        <title>Novel Bacillus species.</title>
        <authorList>
            <person name="Liu G."/>
        </authorList>
    </citation>
    <scope>NUCLEOTIDE SEQUENCE [LARGE SCALE GENOMIC DNA]</scope>
    <source>
        <strain evidence="6">FJAT-49780</strain>
    </source>
</reference>
<proteinExistence type="predicted"/>
<dbReference type="Pfam" id="PF02311">
    <property type="entry name" value="AraC_binding"/>
    <property type="match status" value="1"/>
</dbReference>
<evidence type="ECO:0000256" key="3">
    <source>
        <dbReference type="ARBA" id="ARBA00023163"/>
    </source>
</evidence>
<dbReference type="Proteomes" id="UP000681414">
    <property type="component" value="Unassembled WGS sequence"/>
</dbReference>
<keyword evidence="2" id="KW-0238">DNA-binding</keyword>